<gene>
    <name evidence="1" type="ORF">UFOVP447_232</name>
</gene>
<dbReference type="EMBL" id="LR796423">
    <property type="protein sequence ID" value="CAB4143772.1"/>
    <property type="molecule type" value="Genomic_DNA"/>
</dbReference>
<protein>
    <submittedName>
        <fullName evidence="1">Uncharacterized protein</fullName>
    </submittedName>
</protein>
<name>A0A6J5MBR0_9CAUD</name>
<proteinExistence type="predicted"/>
<evidence type="ECO:0000313" key="1">
    <source>
        <dbReference type="EMBL" id="CAB4143772.1"/>
    </source>
</evidence>
<accession>A0A6J5MBR0</accession>
<organism evidence="1">
    <name type="scientific">uncultured Caudovirales phage</name>
    <dbReference type="NCBI Taxonomy" id="2100421"/>
    <lineage>
        <taxon>Viruses</taxon>
        <taxon>Duplodnaviria</taxon>
        <taxon>Heunggongvirae</taxon>
        <taxon>Uroviricota</taxon>
        <taxon>Caudoviricetes</taxon>
        <taxon>Peduoviridae</taxon>
        <taxon>Maltschvirus</taxon>
        <taxon>Maltschvirus maltsch</taxon>
    </lineage>
</organism>
<reference evidence="1" key="1">
    <citation type="submission" date="2020-04" db="EMBL/GenBank/DDBJ databases">
        <authorList>
            <person name="Chiriac C."/>
            <person name="Salcher M."/>
            <person name="Ghai R."/>
            <person name="Kavagutti S V."/>
        </authorList>
    </citation>
    <scope>NUCLEOTIDE SEQUENCE</scope>
</reference>
<sequence>MEDIQHAIKLIQQFRDNAPYTDEIKWELDSIEKFYKIKLYALKKVTDDARVDKN</sequence>